<comment type="cofactor">
    <cofactor evidence="1 9">
        <name>heme</name>
        <dbReference type="ChEBI" id="CHEBI:30413"/>
    </cofactor>
</comment>
<keyword evidence="7 9" id="KW-0408">Iron</keyword>
<dbReference type="SUPFAM" id="SSF48264">
    <property type="entry name" value="Cytochrome P450"/>
    <property type="match status" value="1"/>
</dbReference>
<dbReference type="GO" id="GO:0005506">
    <property type="term" value="F:iron ion binding"/>
    <property type="evidence" value="ECO:0007669"/>
    <property type="project" value="InterPro"/>
</dbReference>
<keyword evidence="8 10" id="KW-0503">Monooxygenase</keyword>
<evidence type="ECO:0000256" key="8">
    <source>
        <dbReference type="ARBA" id="ARBA00023033"/>
    </source>
</evidence>
<evidence type="ECO:0000256" key="3">
    <source>
        <dbReference type="ARBA" id="ARBA00010617"/>
    </source>
</evidence>
<organism evidence="11 12">
    <name type="scientific">Collybiopsis luxurians FD-317 M1</name>
    <dbReference type="NCBI Taxonomy" id="944289"/>
    <lineage>
        <taxon>Eukaryota</taxon>
        <taxon>Fungi</taxon>
        <taxon>Dikarya</taxon>
        <taxon>Basidiomycota</taxon>
        <taxon>Agaricomycotina</taxon>
        <taxon>Agaricomycetes</taxon>
        <taxon>Agaricomycetidae</taxon>
        <taxon>Agaricales</taxon>
        <taxon>Marasmiineae</taxon>
        <taxon>Omphalotaceae</taxon>
        <taxon>Collybiopsis</taxon>
        <taxon>Collybiopsis luxurians</taxon>
    </lineage>
</organism>
<evidence type="ECO:0000256" key="10">
    <source>
        <dbReference type="RuleBase" id="RU000461"/>
    </source>
</evidence>
<dbReference type="GO" id="GO:0004497">
    <property type="term" value="F:monooxygenase activity"/>
    <property type="evidence" value="ECO:0007669"/>
    <property type="project" value="UniProtKB-KW"/>
</dbReference>
<dbReference type="Pfam" id="PF00067">
    <property type="entry name" value="p450"/>
    <property type="match status" value="1"/>
</dbReference>
<evidence type="ECO:0000256" key="5">
    <source>
        <dbReference type="ARBA" id="ARBA00022723"/>
    </source>
</evidence>
<evidence type="ECO:0000256" key="2">
    <source>
        <dbReference type="ARBA" id="ARBA00005179"/>
    </source>
</evidence>
<name>A0A0D0CEU3_9AGAR</name>
<evidence type="ECO:0000256" key="4">
    <source>
        <dbReference type="ARBA" id="ARBA00022617"/>
    </source>
</evidence>
<sequence>MQWYAKLPPGPRRILPFLGLYDFPASGDPLPWVSHFPLYGSISSVTVLGRTVVLLNDLTTCTELLNKRSAIYSGRPVFPFAGDMIGWDQQLIMAQCNSHFYTMRRLLKTHIGTPKAAAEFQYVQERETRNLLRRLLLDHPDNVQRNIRLVAGAIALSISHGYSVHRDGPDPFISLVEKAAREFYQATLPGAWMVDTFPFLRHIPDWVPWVTFKKIAAQYRADNFEQSNAPFDYVKNTMAVGTAVPSFLANVLKSGVNSDAEYSAKFAATAIYGGGSDPVVAALSTFMLLMALNPEVQAKAQDEIDSVVGPDELPSFKHKDDLIYINAMVKEVFRWHSTGRIGIPHRVIQDDYYDGYLIPKDSIIIPHIWNITRDSKIYHNPDQFCPERFLDENGHIPELDPCTFFFGFGRRICPGEDLAKAHMFITIAMILATFSIQKPSNKTGNKVQSVVEFEGGTVCHPKPFDITIEPRTEQARVLIESMVL</sequence>
<dbReference type="HOGENOM" id="CLU_001570_2_3_1"/>
<dbReference type="PANTHER" id="PTHR46300:SF7">
    <property type="entry name" value="P450, PUTATIVE (EUROFUNG)-RELATED"/>
    <property type="match status" value="1"/>
</dbReference>
<keyword evidence="4 9" id="KW-0349">Heme</keyword>
<evidence type="ECO:0000256" key="1">
    <source>
        <dbReference type="ARBA" id="ARBA00001971"/>
    </source>
</evidence>
<feature type="binding site" description="axial binding residue" evidence="9">
    <location>
        <position position="413"/>
    </location>
    <ligand>
        <name>heme</name>
        <dbReference type="ChEBI" id="CHEBI:30413"/>
    </ligand>
    <ligandPart>
        <name>Fe</name>
        <dbReference type="ChEBI" id="CHEBI:18248"/>
    </ligandPart>
</feature>
<proteinExistence type="inferred from homology"/>
<comment type="pathway">
    <text evidence="2">Secondary metabolite biosynthesis.</text>
</comment>
<dbReference type="PROSITE" id="PS00086">
    <property type="entry name" value="CYTOCHROME_P450"/>
    <property type="match status" value="1"/>
</dbReference>
<dbReference type="InterPro" id="IPR050364">
    <property type="entry name" value="Cytochrome_P450_fung"/>
</dbReference>
<dbReference type="AlphaFoldDB" id="A0A0D0CEU3"/>
<dbReference type="InterPro" id="IPR002401">
    <property type="entry name" value="Cyt_P450_E_grp-I"/>
</dbReference>
<reference evidence="11 12" key="1">
    <citation type="submission" date="2014-04" db="EMBL/GenBank/DDBJ databases">
        <title>Evolutionary Origins and Diversification of the Mycorrhizal Mutualists.</title>
        <authorList>
            <consortium name="DOE Joint Genome Institute"/>
            <consortium name="Mycorrhizal Genomics Consortium"/>
            <person name="Kohler A."/>
            <person name="Kuo A."/>
            <person name="Nagy L.G."/>
            <person name="Floudas D."/>
            <person name="Copeland A."/>
            <person name="Barry K.W."/>
            <person name="Cichocki N."/>
            <person name="Veneault-Fourrey C."/>
            <person name="LaButti K."/>
            <person name="Lindquist E.A."/>
            <person name="Lipzen A."/>
            <person name="Lundell T."/>
            <person name="Morin E."/>
            <person name="Murat C."/>
            <person name="Riley R."/>
            <person name="Ohm R."/>
            <person name="Sun H."/>
            <person name="Tunlid A."/>
            <person name="Henrissat B."/>
            <person name="Grigoriev I.V."/>
            <person name="Hibbett D.S."/>
            <person name="Martin F."/>
        </authorList>
    </citation>
    <scope>NUCLEOTIDE SEQUENCE [LARGE SCALE GENOMIC DNA]</scope>
    <source>
        <strain evidence="11 12">FD-317 M1</strain>
    </source>
</reference>
<evidence type="ECO:0008006" key="13">
    <source>
        <dbReference type="Google" id="ProtNLM"/>
    </source>
</evidence>
<keyword evidence="5 9" id="KW-0479">Metal-binding</keyword>
<keyword evidence="12" id="KW-1185">Reference proteome</keyword>
<evidence type="ECO:0000313" key="11">
    <source>
        <dbReference type="EMBL" id="KIK53483.1"/>
    </source>
</evidence>
<dbReference type="OrthoDB" id="2789670at2759"/>
<dbReference type="CDD" id="cd11065">
    <property type="entry name" value="CYP64-like"/>
    <property type="match status" value="1"/>
</dbReference>
<evidence type="ECO:0000256" key="7">
    <source>
        <dbReference type="ARBA" id="ARBA00023004"/>
    </source>
</evidence>
<dbReference type="PANTHER" id="PTHR46300">
    <property type="entry name" value="P450, PUTATIVE (EUROFUNG)-RELATED-RELATED"/>
    <property type="match status" value="1"/>
</dbReference>
<protein>
    <recommendedName>
        <fullName evidence="13">Cytochrome P450</fullName>
    </recommendedName>
</protein>
<dbReference type="GO" id="GO:0020037">
    <property type="term" value="F:heme binding"/>
    <property type="evidence" value="ECO:0007669"/>
    <property type="project" value="InterPro"/>
</dbReference>
<keyword evidence="6 10" id="KW-0560">Oxidoreductase</keyword>
<dbReference type="Gene3D" id="1.10.630.10">
    <property type="entry name" value="Cytochrome P450"/>
    <property type="match status" value="1"/>
</dbReference>
<dbReference type="GO" id="GO:0016705">
    <property type="term" value="F:oxidoreductase activity, acting on paired donors, with incorporation or reduction of molecular oxygen"/>
    <property type="evidence" value="ECO:0007669"/>
    <property type="project" value="InterPro"/>
</dbReference>
<dbReference type="PRINTS" id="PR00463">
    <property type="entry name" value="EP450I"/>
</dbReference>
<evidence type="ECO:0000256" key="9">
    <source>
        <dbReference type="PIRSR" id="PIRSR602401-1"/>
    </source>
</evidence>
<dbReference type="InterPro" id="IPR036396">
    <property type="entry name" value="Cyt_P450_sf"/>
</dbReference>
<dbReference type="InterPro" id="IPR001128">
    <property type="entry name" value="Cyt_P450"/>
</dbReference>
<dbReference type="EMBL" id="KN834828">
    <property type="protein sequence ID" value="KIK53483.1"/>
    <property type="molecule type" value="Genomic_DNA"/>
</dbReference>
<accession>A0A0D0CEU3</accession>
<gene>
    <name evidence="11" type="ORF">GYMLUDRAFT_1026213</name>
</gene>
<evidence type="ECO:0000256" key="6">
    <source>
        <dbReference type="ARBA" id="ARBA00023002"/>
    </source>
</evidence>
<evidence type="ECO:0000313" key="12">
    <source>
        <dbReference type="Proteomes" id="UP000053593"/>
    </source>
</evidence>
<comment type="similarity">
    <text evidence="3 10">Belongs to the cytochrome P450 family.</text>
</comment>
<dbReference type="Proteomes" id="UP000053593">
    <property type="component" value="Unassembled WGS sequence"/>
</dbReference>
<dbReference type="InterPro" id="IPR017972">
    <property type="entry name" value="Cyt_P450_CS"/>
</dbReference>